<sequence length="1354" mass="152238">MTSDPGVFAILSTLLLYITDRDDGSPQVPPKKAKWAENKENKRDSNPDQDPNSYRRPTKFQLLQSKFMNPNREPYIKKTREVGRLIFKDRQGTNRSFVNSTINKLLERTKEKTGENKKPSPLEKNRWINPTGKSTVKNILKMFLAAEEKEAKEKEARENPPVRKPRAPNGVLPKIVGKKNSVFSKLKEKFEQSGTLCSEANVLLLRKEDRKKKILQKKKMHKPEIRILQLATMASTNIKTPLVQYLACTAEPIPSFSLATVISSPFSWMSHSTKISRSYFQTAPRRKTSKSFSPQLIKSDETKIPENVSLDREKKGQLENMQYLMPQVMTNQGELVESKIAGYNAGPDFLPIIDSSPALCEDKSLVAHPPVISPHSPSMQGVAGLAGPDEILALMGKNTPESSWEASPHVNLAHPSATRQDISPGSLQGVGVGEIPEIIMSISSSEEEPEIITPDSEREPLFATQKYFTEQKASENIPSFHSPAVEASRMIHSTIDPPQVTIHLPIVYKMPPLPSTQQNVSSFGGDHSHVLEGKRDKQQLSPIEYKNDDQDTVILSCLVKNPTQVSISSKQNDQNIQELQAEPLSDMFNFNPKPPATILNQKLSENDTGEENKSAFKRPPIHQQNDFMNHKCDSGRKSNTYLHSEKHQLSESNKKPELRKSPSVERNSACDTSPRSVPSSDSMKSENHAQKHRESSCNLEVSEVPSLKDSAHTLNITKGNVNHTVGKCKWNLSTDMSQPSNDAAPEKAVRNNKKQAVLSLSDTPNTENNITGEINPLSNYKEKEPSTNHFVAHGNYLVEENCSHKPETPQLLPSNEPEKHENSIATERSLLNNNEKYQIEAPKSLFTPDNGSMEDNTQHKLDTHQLSILSEMAKCKTSASVERHNLGKIEKSHMPTLNCSKTQENSTTMKEHILGDSEKKQITTSEYAKPKKNRSRKERTLLSDVENSRIPASHHSMIQENSARENICHHLDKEQLTSDELTKRKSNTESMRLSISTEKNFDVEKCQSPLPKVGVKQVNVGPEKKKNNLDKYQLPLTNTFTKHELEIPEKDNSKFNCEEYQLSLENVGRQEHPMIQKNNNLSNLRMSQMPPSDDTGLKEIKSTSQKATISIAEKHQIQSSSDLVGLENLSDLMKDACQNLEKDLSHLPNEVAKHENSPVQKGDTQTEKNQSAPPKNADKSLNKNSVEQIKSISKLQFKNKKIKNDLEKTVNITDKKDTFNSNEKSQRPSTSDVRKKENTNLKSKSTQQITKKASVSSPKPLEKSDSICVEGKTPCPDSKKSQIPLFSDPEKHESNREEEKEICGRRDKLNEPKEQARLASFAKYKAQSFSDQASFDLLFKPMTVRANDTFKLPK</sequence>
<feature type="compositionally biased region" description="Basic and acidic residues" evidence="1">
    <location>
        <begin position="110"/>
        <end position="126"/>
    </location>
</feature>
<dbReference type="GeneTree" id="ENSGT00950000186102"/>
<feature type="region of interest" description="Disordered" evidence="1">
    <location>
        <begin position="150"/>
        <end position="173"/>
    </location>
</feature>
<feature type="compositionally biased region" description="Basic and acidic residues" evidence="1">
    <location>
        <begin position="150"/>
        <end position="161"/>
    </location>
</feature>
<feature type="compositionally biased region" description="Basic and acidic residues" evidence="1">
    <location>
        <begin position="683"/>
        <end position="695"/>
    </location>
</feature>
<feature type="compositionally biased region" description="Basic and acidic residues" evidence="1">
    <location>
        <begin position="1288"/>
        <end position="1310"/>
    </location>
</feature>
<reference evidence="2" key="3">
    <citation type="submission" date="2025-09" db="UniProtKB">
        <authorList>
            <consortium name="Ensembl"/>
        </authorList>
    </citation>
    <scope>IDENTIFICATION</scope>
</reference>
<dbReference type="Ensembl" id="ENSSHAT00000043309.1">
    <property type="protein sequence ID" value="ENSSHAP00000043363.1"/>
    <property type="gene ID" value="ENSSHAG00000029927.1"/>
</dbReference>
<protein>
    <submittedName>
        <fullName evidence="2">Uncharacterized protein</fullName>
    </submittedName>
</protein>
<feature type="compositionally biased region" description="Basic and acidic residues" evidence="1">
    <location>
        <begin position="34"/>
        <end position="46"/>
    </location>
</feature>
<feature type="compositionally biased region" description="Polar residues" evidence="1">
    <location>
        <begin position="1219"/>
        <end position="1231"/>
    </location>
</feature>
<feature type="compositionally biased region" description="Polar residues" evidence="1">
    <location>
        <begin position="1157"/>
        <end position="1173"/>
    </location>
</feature>
<feature type="compositionally biased region" description="Polar residues" evidence="1">
    <location>
        <begin position="664"/>
        <end position="682"/>
    </location>
</feature>
<feature type="region of interest" description="Disordered" evidence="1">
    <location>
        <begin position="21"/>
        <end position="55"/>
    </location>
</feature>
<feature type="region of interest" description="Disordered" evidence="1">
    <location>
        <begin position="1217"/>
        <end position="1310"/>
    </location>
</feature>
<evidence type="ECO:0000256" key="1">
    <source>
        <dbReference type="SAM" id="MobiDB-lite"/>
    </source>
</evidence>
<feature type="region of interest" description="Disordered" evidence="1">
    <location>
        <begin position="110"/>
        <end position="130"/>
    </location>
</feature>
<dbReference type="InParanoid" id="A0A7N4PWD0"/>
<dbReference type="Proteomes" id="UP000007648">
    <property type="component" value="Unassembled WGS sequence"/>
</dbReference>
<feature type="region of interest" description="Disordered" evidence="1">
    <location>
        <begin position="586"/>
        <end position="704"/>
    </location>
</feature>
<feature type="region of interest" description="Disordered" evidence="1">
    <location>
        <begin position="1068"/>
        <end position="1102"/>
    </location>
</feature>
<proteinExistence type="predicted"/>
<feature type="compositionally biased region" description="Basic and acidic residues" evidence="1">
    <location>
        <begin position="643"/>
        <end position="663"/>
    </location>
</feature>
<accession>A0A7N4PWD0</accession>
<reference evidence="2" key="2">
    <citation type="submission" date="2025-08" db="UniProtKB">
        <authorList>
            <consortium name="Ensembl"/>
        </authorList>
    </citation>
    <scope>IDENTIFICATION</scope>
</reference>
<feature type="compositionally biased region" description="Polar residues" evidence="1">
    <location>
        <begin position="1240"/>
        <end position="1257"/>
    </location>
</feature>
<evidence type="ECO:0000313" key="3">
    <source>
        <dbReference type="Proteomes" id="UP000007648"/>
    </source>
</evidence>
<organism evidence="2 3">
    <name type="scientific">Sarcophilus harrisii</name>
    <name type="common">Tasmanian devil</name>
    <name type="synonym">Sarcophilus laniarius</name>
    <dbReference type="NCBI Taxonomy" id="9305"/>
    <lineage>
        <taxon>Eukaryota</taxon>
        <taxon>Metazoa</taxon>
        <taxon>Chordata</taxon>
        <taxon>Craniata</taxon>
        <taxon>Vertebrata</taxon>
        <taxon>Euteleostomi</taxon>
        <taxon>Mammalia</taxon>
        <taxon>Metatheria</taxon>
        <taxon>Dasyuromorphia</taxon>
        <taxon>Dasyuridae</taxon>
        <taxon>Sarcophilus</taxon>
    </lineage>
</organism>
<keyword evidence="3" id="KW-1185">Reference proteome</keyword>
<name>A0A7N4PWD0_SARHA</name>
<feature type="compositionally biased region" description="Polar residues" evidence="1">
    <location>
        <begin position="1076"/>
        <end position="1090"/>
    </location>
</feature>
<feature type="region of interest" description="Disordered" evidence="1">
    <location>
        <begin position="916"/>
        <end position="940"/>
    </location>
</feature>
<evidence type="ECO:0000313" key="2">
    <source>
        <dbReference type="Ensembl" id="ENSSHAP00000043363.1"/>
    </source>
</evidence>
<reference evidence="2 3" key="1">
    <citation type="journal article" date="2011" name="Proc. Natl. Acad. Sci. U.S.A.">
        <title>Genetic diversity and population structure of the endangered marsupial Sarcophilus harrisii (Tasmanian devil).</title>
        <authorList>
            <person name="Miller W."/>
            <person name="Hayes V.M."/>
            <person name="Ratan A."/>
            <person name="Petersen D.C."/>
            <person name="Wittekindt N.E."/>
            <person name="Miller J."/>
            <person name="Walenz B."/>
            <person name="Knight J."/>
            <person name="Qi J."/>
            <person name="Zhao F."/>
            <person name="Wang Q."/>
            <person name="Bedoya-Reina O.C."/>
            <person name="Katiyar N."/>
            <person name="Tomsho L.P."/>
            <person name="Kasson L.M."/>
            <person name="Hardie R.A."/>
            <person name="Woodbridge P."/>
            <person name="Tindall E.A."/>
            <person name="Bertelsen M.F."/>
            <person name="Dixon D."/>
            <person name="Pyecroft S."/>
            <person name="Helgen K.M."/>
            <person name="Lesk A.M."/>
            <person name="Pringle T.H."/>
            <person name="Patterson N."/>
            <person name="Zhang Y."/>
            <person name="Kreiss A."/>
            <person name="Woods G.M."/>
            <person name="Jones M.E."/>
            <person name="Schuster S.C."/>
        </authorList>
    </citation>
    <scope>NUCLEOTIDE SEQUENCE [LARGE SCALE GENOMIC DNA]</scope>
</reference>
<feature type="region of interest" description="Disordered" evidence="1">
    <location>
        <begin position="1152"/>
        <end position="1183"/>
    </location>
</feature>